<feature type="transmembrane region" description="Helical" evidence="6">
    <location>
        <begin position="227"/>
        <end position="248"/>
    </location>
</feature>
<feature type="transmembrane region" description="Helical" evidence="6">
    <location>
        <begin position="91"/>
        <end position="109"/>
    </location>
</feature>
<sequence>MGCIVSSLACCFCSSAASLCCHCLPSCKSSTSSRLMYGLILLISALLSALTLIPEFGKFLTKIPALCTSSFQGQVDCSLITGFGAVYRICFGTSMFFILLCLLMIRVRSSKDPRSRIHNGFWFFKFLIWIALIVAAFFIPANGFTFAWMIIGTIGGAIYIVVQLILLTDFVHSWNSNWVDKYEETEKKAYACAIIFFTLLFYVASIAGVVCFYIFYASAPECVLHKVLISVNLILCFIFSVVSILPIIHRHLPKSGLLQSSSITLYIMYLSWSAMTNNPDRACNPAIQFVSNASSTDDGQSTSAGSIDLIFNWQIFIGLLILIFSVIYSTIRSSS</sequence>
<evidence type="ECO:0000256" key="7">
    <source>
        <dbReference type="SAM" id="SignalP"/>
    </source>
</evidence>
<keyword evidence="5 6" id="KW-0472">Membrane</keyword>
<feature type="transmembrane region" description="Helical" evidence="6">
    <location>
        <begin position="146"/>
        <end position="168"/>
    </location>
</feature>
<comment type="subcellular location">
    <subcellularLocation>
        <location evidence="1">Membrane</location>
        <topology evidence="1">Multi-pass membrane protein</topology>
    </subcellularLocation>
</comment>
<reference evidence="8" key="1">
    <citation type="submission" date="2018-11" db="EMBL/GenBank/DDBJ databases">
        <authorList>
            <consortium name="Pathogen Informatics"/>
        </authorList>
    </citation>
    <scope>NUCLEOTIDE SEQUENCE</scope>
</reference>
<evidence type="ECO:0000256" key="5">
    <source>
        <dbReference type="ARBA" id="ARBA00023136"/>
    </source>
</evidence>
<keyword evidence="9" id="KW-1185">Reference proteome</keyword>
<feature type="non-terminal residue" evidence="8">
    <location>
        <position position="1"/>
    </location>
</feature>
<feature type="transmembrane region" description="Helical" evidence="6">
    <location>
        <begin position="189"/>
        <end position="215"/>
    </location>
</feature>
<organism evidence="8 9">
    <name type="scientific">Protopolystoma xenopodis</name>
    <dbReference type="NCBI Taxonomy" id="117903"/>
    <lineage>
        <taxon>Eukaryota</taxon>
        <taxon>Metazoa</taxon>
        <taxon>Spiralia</taxon>
        <taxon>Lophotrochozoa</taxon>
        <taxon>Platyhelminthes</taxon>
        <taxon>Monogenea</taxon>
        <taxon>Polyopisthocotylea</taxon>
        <taxon>Polystomatidea</taxon>
        <taxon>Polystomatidae</taxon>
        <taxon>Protopolystoma</taxon>
    </lineage>
</organism>
<keyword evidence="4 6" id="KW-1133">Transmembrane helix</keyword>
<proteinExistence type="inferred from homology"/>
<dbReference type="Pfam" id="PF03348">
    <property type="entry name" value="Serinc"/>
    <property type="match status" value="1"/>
</dbReference>
<feature type="signal peptide" evidence="7">
    <location>
        <begin position="1"/>
        <end position="18"/>
    </location>
</feature>
<feature type="transmembrane region" description="Helical" evidence="6">
    <location>
        <begin position="34"/>
        <end position="53"/>
    </location>
</feature>
<evidence type="ECO:0000313" key="8">
    <source>
        <dbReference type="EMBL" id="VEL43728.1"/>
    </source>
</evidence>
<feature type="transmembrane region" description="Helical" evidence="6">
    <location>
        <begin position="121"/>
        <end position="140"/>
    </location>
</feature>
<dbReference type="GO" id="GO:0016020">
    <property type="term" value="C:membrane"/>
    <property type="evidence" value="ECO:0007669"/>
    <property type="project" value="UniProtKB-SubCell"/>
</dbReference>
<evidence type="ECO:0000256" key="1">
    <source>
        <dbReference type="ARBA" id="ARBA00004141"/>
    </source>
</evidence>
<comment type="caution">
    <text evidence="8">The sequence shown here is derived from an EMBL/GenBank/DDBJ whole genome shotgun (WGS) entry which is preliminary data.</text>
</comment>
<accession>A0A3S5BFV5</accession>
<comment type="similarity">
    <text evidence="2">Belongs to the TDE1 family.</text>
</comment>
<dbReference type="PANTHER" id="PTHR10383:SF9">
    <property type="entry name" value="SERINE INCORPORATOR, ISOFORM F"/>
    <property type="match status" value="1"/>
</dbReference>
<feature type="transmembrane region" description="Helical" evidence="6">
    <location>
        <begin position="255"/>
        <end position="272"/>
    </location>
</feature>
<evidence type="ECO:0000256" key="3">
    <source>
        <dbReference type="ARBA" id="ARBA00022692"/>
    </source>
</evidence>
<evidence type="ECO:0008006" key="10">
    <source>
        <dbReference type="Google" id="ProtNLM"/>
    </source>
</evidence>
<protein>
    <recommendedName>
        <fullName evidence="10">Serine incorporator 3</fullName>
    </recommendedName>
</protein>
<dbReference type="OrthoDB" id="5963193at2759"/>
<evidence type="ECO:0000313" key="9">
    <source>
        <dbReference type="Proteomes" id="UP000784294"/>
    </source>
</evidence>
<evidence type="ECO:0000256" key="4">
    <source>
        <dbReference type="ARBA" id="ARBA00022989"/>
    </source>
</evidence>
<evidence type="ECO:0000256" key="2">
    <source>
        <dbReference type="ARBA" id="ARBA00006665"/>
    </source>
</evidence>
<dbReference type="Proteomes" id="UP000784294">
    <property type="component" value="Unassembled WGS sequence"/>
</dbReference>
<evidence type="ECO:0000256" key="6">
    <source>
        <dbReference type="SAM" id="Phobius"/>
    </source>
</evidence>
<name>A0A3S5BFV5_9PLAT</name>
<dbReference type="EMBL" id="CAAALY010284457">
    <property type="protein sequence ID" value="VEL43728.1"/>
    <property type="molecule type" value="Genomic_DNA"/>
</dbReference>
<feature type="transmembrane region" description="Helical" evidence="6">
    <location>
        <begin position="310"/>
        <end position="331"/>
    </location>
</feature>
<feature type="chain" id="PRO_5018644649" description="Serine incorporator 3" evidence="7">
    <location>
        <begin position="19"/>
        <end position="335"/>
    </location>
</feature>
<dbReference type="AlphaFoldDB" id="A0A3S5BFV5"/>
<gene>
    <name evidence="8" type="ORF">PXEA_LOCUS37168</name>
</gene>
<keyword evidence="7" id="KW-0732">Signal</keyword>
<keyword evidence="3 6" id="KW-0812">Transmembrane</keyword>
<dbReference type="InterPro" id="IPR005016">
    <property type="entry name" value="TDE1/TMS"/>
</dbReference>
<dbReference type="PANTHER" id="PTHR10383">
    <property type="entry name" value="SERINE INCORPORATOR"/>
    <property type="match status" value="1"/>
</dbReference>